<dbReference type="RefSeq" id="WP_160423307.1">
    <property type="nucleotide sequence ID" value="NZ_WSTA01000016.1"/>
</dbReference>
<evidence type="ECO:0000259" key="2">
    <source>
        <dbReference type="Pfam" id="PF13472"/>
    </source>
</evidence>
<name>A0A6I4NUQ7_9MICO</name>
<dbReference type="InterPro" id="IPR006311">
    <property type="entry name" value="TAT_signal"/>
</dbReference>
<dbReference type="PROSITE" id="PS51257">
    <property type="entry name" value="PROKAR_LIPOPROTEIN"/>
    <property type="match status" value="1"/>
</dbReference>
<accession>A0A6I4NUQ7</accession>
<dbReference type="InterPro" id="IPR036514">
    <property type="entry name" value="SGNH_hydro_sf"/>
</dbReference>
<feature type="chain" id="PRO_5039231717" description="SGNH hydrolase-type esterase domain-containing protein" evidence="1">
    <location>
        <begin position="26"/>
        <end position="266"/>
    </location>
</feature>
<evidence type="ECO:0000313" key="3">
    <source>
        <dbReference type="EMBL" id="MWB97963.1"/>
    </source>
</evidence>
<dbReference type="SUPFAM" id="SSF52266">
    <property type="entry name" value="SGNH hydrolase"/>
    <property type="match status" value="1"/>
</dbReference>
<dbReference type="CDD" id="cd00229">
    <property type="entry name" value="SGNH_hydrolase"/>
    <property type="match status" value="1"/>
</dbReference>
<dbReference type="Gene3D" id="3.40.50.1110">
    <property type="entry name" value="SGNH hydrolase"/>
    <property type="match status" value="1"/>
</dbReference>
<keyword evidence="1" id="KW-0732">Signal</keyword>
<feature type="domain" description="SGNH hydrolase-type esterase" evidence="2">
    <location>
        <begin position="67"/>
        <end position="239"/>
    </location>
</feature>
<proteinExistence type="predicted"/>
<gene>
    <name evidence="3" type="ORF">GB864_05295</name>
</gene>
<dbReference type="AlphaFoldDB" id="A0A6I4NUQ7"/>
<dbReference type="PANTHER" id="PTHR30383:SF29">
    <property type="entry name" value="SGNH HYDROLASE-TYPE ESTERASE DOMAIN-CONTAINING PROTEIN"/>
    <property type="match status" value="1"/>
</dbReference>
<keyword evidence="4" id="KW-1185">Reference proteome</keyword>
<dbReference type="Proteomes" id="UP000438182">
    <property type="component" value="Unassembled WGS sequence"/>
</dbReference>
<reference evidence="3 4" key="1">
    <citation type="submission" date="2019-12" db="EMBL/GenBank/DDBJ databases">
        <authorList>
            <person name="Kim Y.S."/>
        </authorList>
    </citation>
    <scope>NUCLEOTIDE SEQUENCE [LARGE SCALE GENOMIC DNA]</scope>
    <source>
        <strain evidence="3 4">MMS17-SY077</strain>
    </source>
</reference>
<comment type="caution">
    <text evidence="3">The sequence shown here is derived from an EMBL/GenBank/DDBJ whole genome shotgun (WGS) entry which is preliminary data.</text>
</comment>
<dbReference type="InterPro" id="IPR051532">
    <property type="entry name" value="Ester_Hydrolysis_Enzymes"/>
</dbReference>
<organism evidence="3 4">
    <name type="scientific">Agromyces seonyuensis</name>
    <dbReference type="NCBI Taxonomy" id="2662446"/>
    <lineage>
        <taxon>Bacteria</taxon>
        <taxon>Bacillati</taxon>
        <taxon>Actinomycetota</taxon>
        <taxon>Actinomycetes</taxon>
        <taxon>Micrococcales</taxon>
        <taxon>Microbacteriaceae</taxon>
        <taxon>Agromyces</taxon>
    </lineage>
</organism>
<dbReference type="PANTHER" id="PTHR30383">
    <property type="entry name" value="THIOESTERASE 1/PROTEASE 1/LYSOPHOSPHOLIPASE L1"/>
    <property type="match status" value="1"/>
</dbReference>
<protein>
    <recommendedName>
        <fullName evidence="2">SGNH hydrolase-type esterase domain-containing protein</fullName>
    </recommendedName>
</protein>
<evidence type="ECO:0000313" key="4">
    <source>
        <dbReference type="Proteomes" id="UP000438182"/>
    </source>
</evidence>
<feature type="signal peptide" evidence="1">
    <location>
        <begin position="1"/>
        <end position="25"/>
    </location>
</feature>
<dbReference type="InterPro" id="IPR013830">
    <property type="entry name" value="SGNH_hydro"/>
</dbReference>
<dbReference type="PROSITE" id="PS51318">
    <property type="entry name" value="TAT"/>
    <property type="match status" value="1"/>
</dbReference>
<evidence type="ECO:0000256" key="1">
    <source>
        <dbReference type="SAM" id="SignalP"/>
    </source>
</evidence>
<dbReference type="EMBL" id="WSTA01000016">
    <property type="protein sequence ID" value="MWB97963.1"/>
    <property type="molecule type" value="Genomic_DNA"/>
</dbReference>
<sequence>MGTRRSHLHLAVLAAALLFGATGCAASTASAEMMLTPAPSTAGPTTAAPTSRAEADSYAAEQQDVLVVGDSYSAGYGLGADDRPWQDIVAERLGWDLDVDAVGGTGFVKDTGTDGSTAASYRERLRHLSLDQAPDVVVLQGGLNDYPYDADLVAMAVEATVETAKAQWPDARVVVFGPVAPSVQEGPRMSRLRDPIRTAALAAGADYVGPTDADRWIDADLDAAVAFDALHLNEEGHRLLARRFIAEWQREGLSSSAAAPSASTDG</sequence>
<dbReference type="Pfam" id="PF13472">
    <property type="entry name" value="Lipase_GDSL_2"/>
    <property type="match status" value="1"/>
</dbReference>